<dbReference type="STRING" id="3871.A0A1J7HEM6"/>
<sequence>MVNLQCTKPNLGAVWNLVFGIAVDSIWRCRNRLIFENIDSDWLPLLYEIAAKCSSTAKDLQGLNQAIIRFAHPNNPIIRWVLPEIGWIKLNTDGAFSSSRSLAASGGVVRDHHGAFFFCLLQANWCLHLCSS</sequence>
<dbReference type="Gramene" id="OIW00825">
    <property type="protein sequence ID" value="OIW00825"/>
    <property type="gene ID" value="TanjilG_08264"/>
</dbReference>
<gene>
    <name evidence="1" type="ORF">TanjilG_08264</name>
</gene>
<protein>
    <recommendedName>
        <fullName evidence="3">RNase H type-1 domain-containing protein</fullName>
    </recommendedName>
</protein>
<organism evidence="1 2">
    <name type="scientific">Lupinus angustifolius</name>
    <name type="common">Narrow-leaved blue lupine</name>
    <dbReference type="NCBI Taxonomy" id="3871"/>
    <lineage>
        <taxon>Eukaryota</taxon>
        <taxon>Viridiplantae</taxon>
        <taxon>Streptophyta</taxon>
        <taxon>Embryophyta</taxon>
        <taxon>Tracheophyta</taxon>
        <taxon>Spermatophyta</taxon>
        <taxon>Magnoliopsida</taxon>
        <taxon>eudicotyledons</taxon>
        <taxon>Gunneridae</taxon>
        <taxon>Pentapetalae</taxon>
        <taxon>rosids</taxon>
        <taxon>fabids</taxon>
        <taxon>Fabales</taxon>
        <taxon>Fabaceae</taxon>
        <taxon>Papilionoideae</taxon>
        <taxon>50 kb inversion clade</taxon>
        <taxon>genistoids sensu lato</taxon>
        <taxon>core genistoids</taxon>
        <taxon>Genisteae</taxon>
        <taxon>Lupinus</taxon>
    </lineage>
</organism>
<dbReference type="PANTHER" id="PTHR47074:SF11">
    <property type="entry name" value="REVERSE TRANSCRIPTASE-LIKE PROTEIN"/>
    <property type="match status" value="1"/>
</dbReference>
<dbReference type="Proteomes" id="UP000188354">
    <property type="component" value="Chromosome LG12"/>
</dbReference>
<evidence type="ECO:0008006" key="3">
    <source>
        <dbReference type="Google" id="ProtNLM"/>
    </source>
</evidence>
<dbReference type="EMBL" id="CM007372">
    <property type="protein sequence ID" value="OIW00825.1"/>
    <property type="molecule type" value="Genomic_DNA"/>
</dbReference>
<reference evidence="1 2" key="1">
    <citation type="journal article" date="2017" name="Plant Biotechnol. J.">
        <title>A comprehensive draft genome sequence for lupin (Lupinus angustifolius), an emerging health food: insights into plant-microbe interactions and legume evolution.</title>
        <authorList>
            <person name="Hane J.K."/>
            <person name="Ming Y."/>
            <person name="Kamphuis L.G."/>
            <person name="Nelson M.N."/>
            <person name="Garg G."/>
            <person name="Atkins C.A."/>
            <person name="Bayer P.E."/>
            <person name="Bravo A."/>
            <person name="Bringans S."/>
            <person name="Cannon S."/>
            <person name="Edwards D."/>
            <person name="Foley R."/>
            <person name="Gao L.L."/>
            <person name="Harrison M.J."/>
            <person name="Huang W."/>
            <person name="Hurgobin B."/>
            <person name="Li S."/>
            <person name="Liu C.W."/>
            <person name="McGrath A."/>
            <person name="Morahan G."/>
            <person name="Murray J."/>
            <person name="Weller J."/>
            <person name="Jian J."/>
            <person name="Singh K.B."/>
        </authorList>
    </citation>
    <scope>NUCLEOTIDE SEQUENCE [LARGE SCALE GENOMIC DNA]</scope>
    <source>
        <strain evidence="2">cv. Tanjil</strain>
        <tissue evidence="1">Whole plant</tissue>
    </source>
</reference>
<accession>A0A1J7HEM6</accession>
<evidence type="ECO:0000313" key="2">
    <source>
        <dbReference type="Proteomes" id="UP000188354"/>
    </source>
</evidence>
<dbReference type="InterPro" id="IPR052929">
    <property type="entry name" value="RNase_H-like_EbsB-rel"/>
</dbReference>
<name>A0A1J7HEM6_LUPAN</name>
<keyword evidence="2" id="KW-1185">Reference proteome</keyword>
<proteinExistence type="predicted"/>
<dbReference type="AlphaFoldDB" id="A0A1J7HEM6"/>
<evidence type="ECO:0000313" key="1">
    <source>
        <dbReference type="EMBL" id="OIW00825.1"/>
    </source>
</evidence>
<dbReference type="PANTHER" id="PTHR47074">
    <property type="entry name" value="BNAC02G40300D PROTEIN"/>
    <property type="match status" value="1"/>
</dbReference>
<dbReference type="OMA" id="EIGWIKL"/>